<feature type="region of interest" description="Disordered" evidence="1">
    <location>
        <begin position="421"/>
        <end position="466"/>
    </location>
</feature>
<evidence type="ECO:0000313" key="4">
    <source>
        <dbReference type="WBParaSite" id="MhA1_Contig1266.frz3.gene10"/>
    </source>
</evidence>
<dbReference type="Proteomes" id="UP000095281">
    <property type="component" value="Unplaced"/>
</dbReference>
<sequence>MNEKRKSSYSKKRESVLTKKDAQDKIKKLFDQKIQGAGSQRITVSAAARSRSTMARESRAMSAVGSSRMSSKKDNMDSNQRAEAGALEAHLRSIQPFNECWYVESTISAGTYGVAFRVLHKNEKTKAVIKVARSLSGSANSAAEWEAFVLEKMWRREPGANIVRILDKGMLQDQNDEALEFMALEFCDVSVRDYINGAKGFERKERVCRVALGSLKGLYDLHANGFLHRDMKPGVYFFDNWGILCELPALTYYDIPSFSDNMGMITKPDLDPVCVLYDLGMARMYTDGEGNLRVPRTVCPFRGTPEWASGHAIKGREQTRYDDLIGWFYVMVELFDQSMQDDSSLPFPWDFVTDKSTPAMRFLKSIYSPSRLLLKRCPPQFNSIYMYLMCANRNSPPDYNYVAKLVGTAMELSKAYSIKKEEEKASLNDQNGNDDVEEGEDTIGEEMAKPKAKPKSVEKTAKEMSN</sequence>
<dbReference type="SUPFAM" id="SSF56112">
    <property type="entry name" value="Protein kinase-like (PK-like)"/>
    <property type="match status" value="1"/>
</dbReference>
<keyword evidence="3" id="KW-1185">Reference proteome</keyword>
<feature type="region of interest" description="Disordered" evidence="1">
    <location>
        <begin position="1"/>
        <end position="22"/>
    </location>
</feature>
<evidence type="ECO:0000313" key="3">
    <source>
        <dbReference type="Proteomes" id="UP000095281"/>
    </source>
</evidence>
<name>A0A1I8B2L3_MELHA</name>
<dbReference type="GO" id="GO:0004672">
    <property type="term" value="F:protein kinase activity"/>
    <property type="evidence" value="ECO:0007669"/>
    <property type="project" value="InterPro"/>
</dbReference>
<dbReference type="InterPro" id="IPR050235">
    <property type="entry name" value="CK1_Ser-Thr_kinase"/>
</dbReference>
<dbReference type="InterPro" id="IPR011009">
    <property type="entry name" value="Kinase-like_dom_sf"/>
</dbReference>
<dbReference type="InterPro" id="IPR000719">
    <property type="entry name" value="Prot_kinase_dom"/>
</dbReference>
<dbReference type="PANTHER" id="PTHR11909">
    <property type="entry name" value="CASEIN KINASE-RELATED"/>
    <property type="match status" value="1"/>
</dbReference>
<proteinExistence type="predicted"/>
<dbReference type="WBParaSite" id="MhA1_Contig1266.frz3.gene10">
    <property type="protein sequence ID" value="MhA1_Contig1266.frz3.gene10"/>
    <property type="gene ID" value="MhA1_Contig1266.frz3.gene10"/>
</dbReference>
<feature type="region of interest" description="Disordered" evidence="1">
    <location>
        <begin position="41"/>
        <end position="78"/>
    </location>
</feature>
<protein>
    <submittedName>
        <fullName evidence="4">Protein kinase domain-containing protein</fullName>
    </submittedName>
</protein>
<evidence type="ECO:0000259" key="2">
    <source>
        <dbReference type="PROSITE" id="PS50011"/>
    </source>
</evidence>
<reference evidence="4" key="1">
    <citation type="submission" date="2016-11" db="UniProtKB">
        <authorList>
            <consortium name="WormBaseParasite"/>
        </authorList>
    </citation>
    <scope>IDENTIFICATION</scope>
</reference>
<accession>A0A1I8B2L3</accession>
<dbReference type="SMART" id="SM00220">
    <property type="entry name" value="S_TKc"/>
    <property type="match status" value="1"/>
</dbReference>
<dbReference type="AlphaFoldDB" id="A0A1I8B2L3"/>
<dbReference type="PROSITE" id="PS50011">
    <property type="entry name" value="PROTEIN_KINASE_DOM"/>
    <property type="match status" value="1"/>
</dbReference>
<feature type="domain" description="Protein kinase" evidence="2">
    <location>
        <begin position="101"/>
        <end position="466"/>
    </location>
</feature>
<feature type="compositionally biased region" description="Acidic residues" evidence="1">
    <location>
        <begin position="432"/>
        <end position="444"/>
    </location>
</feature>
<evidence type="ECO:0000256" key="1">
    <source>
        <dbReference type="SAM" id="MobiDB-lite"/>
    </source>
</evidence>
<dbReference type="Gene3D" id="1.10.510.10">
    <property type="entry name" value="Transferase(Phosphotransferase) domain 1"/>
    <property type="match status" value="1"/>
</dbReference>
<dbReference type="GO" id="GO:0005524">
    <property type="term" value="F:ATP binding"/>
    <property type="evidence" value="ECO:0007669"/>
    <property type="project" value="InterPro"/>
</dbReference>
<dbReference type="Pfam" id="PF00069">
    <property type="entry name" value="Pkinase"/>
    <property type="match status" value="1"/>
</dbReference>
<feature type="compositionally biased region" description="Basic and acidic residues" evidence="1">
    <location>
        <begin position="455"/>
        <end position="466"/>
    </location>
</feature>
<organism evidence="3 4">
    <name type="scientific">Meloidogyne hapla</name>
    <name type="common">Root-knot nematode worm</name>
    <dbReference type="NCBI Taxonomy" id="6305"/>
    <lineage>
        <taxon>Eukaryota</taxon>
        <taxon>Metazoa</taxon>
        <taxon>Ecdysozoa</taxon>
        <taxon>Nematoda</taxon>
        <taxon>Chromadorea</taxon>
        <taxon>Rhabditida</taxon>
        <taxon>Tylenchina</taxon>
        <taxon>Tylenchomorpha</taxon>
        <taxon>Tylenchoidea</taxon>
        <taxon>Meloidogynidae</taxon>
        <taxon>Meloidogyninae</taxon>
        <taxon>Meloidogyne</taxon>
    </lineage>
</organism>